<dbReference type="GO" id="GO:0016757">
    <property type="term" value="F:glycosyltransferase activity"/>
    <property type="evidence" value="ECO:0007669"/>
    <property type="project" value="UniProtKB-KW"/>
</dbReference>
<feature type="transmembrane region" description="Helical" evidence="1">
    <location>
        <begin position="12"/>
        <end position="32"/>
    </location>
</feature>
<feature type="transmembrane region" description="Helical" evidence="1">
    <location>
        <begin position="355"/>
        <end position="375"/>
    </location>
</feature>
<proteinExistence type="predicted"/>
<gene>
    <name evidence="3" type="ORF">MUY34_03005</name>
</gene>
<dbReference type="EC" id="2.4.-.-" evidence="3"/>
<dbReference type="Pfam" id="PF13231">
    <property type="entry name" value="PMT_2"/>
    <property type="match status" value="1"/>
</dbReference>
<dbReference type="RefSeq" id="WP_248411866.1">
    <property type="nucleotide sequence ID" value="NZ_JALPQF010000002.1"/>
</dbReference>
<comment type="caution">
    <text evidence="3">The sequence shown here is derived from an EMBL/GenBank/DDBJ whole genome shotgun (WGS) entry which is preliminary data.</text>
</comment>
<feature type="transmembrane region" description="Helical" evidence="1">
    <location>
        <begin position="114"/>
        <end position="133"/>
    </location>
</feature>
<feature type="transmembrane region" description="Helical" evidence="1">
    <location>
        <begin position="265"/>
        <end position="290"/>
    </location>
</feature>
<keyword evidence="3" id="KW-0328">Glycosyltransferase</keyword>
<reference evidence="3" key="1">
    <citation type="submission" date="2022-04" db="EMBL/GenBank/DDBJ databases">
        <authorList>
            <person name="Ren T."/>
        </authorList>
    </citation>
    <scope>NUCLEOTIDE SEQUENCE</scope>
    <source>
        <strain evidence="3">F63249</strain>
    </source>
</reference>
<accession>A0ABT0H5C8</accession>
<keyword evidence="3" id="KW-0808">Transferase</keyword>
<evidence type="ECO:0000313" key="4">
    <source>
        <dbReference type="Proteomes" id="UP001203687"/>
    </source>
</evidence>
<dbReference type="InterPro" id="IPR038731">
    <property type="entry name" value="RgtA/B/C-like"/>
</dbReference>
<feature type="transmembrane region" description="Helical" evidence="1">
    <location>
        <begin position="164"/>
        <end position="187"/>
    </location>
</feature>
<feature type="transmembrane region" description="Helical" evidence="1">
    <location>
        <begin position="323"/>
        <end position="343"/>
    </location>
</feature>
<keyword evidence="4" id="KW-1185">Reference proteome</keyword>
<evidence type="ECO:0000259" key="2">
    <source>
        <dbReference type="Pfam" id="PF13231"/>
    </source>
</evidence>
<keyword evidence="1" id="KW-0812">Transmembrane</keyword>
<sequence>MSTETFDIWVKRLLIASIGLGVIASFVNFFNFRSLWLDEVLLSVSIVNRDYVGLLQPLEFDQVAPIGFLFIENLFSSLFGNADWSLRIYPFLCFLGSIPLIYRLNKQLFKSTLVALLSASLFCLNTFLLYYSIEVKQYMSDVFVCLLILVSALSYFNAKTKRSLLIYISVSFASVWFSNIAVIILFVVGLISLYKFVITNRLKSFEVLWPSLIALMSFVIYYGLFIHNHPAKEVMLVYWTENFGFLYQDVFSWEFRYFIRTRIEAIIQVLLEIAGYWIVTFAFVGIGVLSNFKRKTALFILLSPLCIHLGLSYFKLYPFDRRLVLYAIPLLITLLSYGIYISWRFLYDKGLKLPVFILLIPVFINLIAVFNLVPFEKEEIKKGMSYLNSNLKVGDEIYVYSVSKVSFDFYKDKFDVIQDTDAIFYSNVSRNDWSKHHQELEQLKDSVWLVFSHISSNANSKLNEKDYILKTMKSNGYQLIHTQEYEGASVYKMEK</sequence>
<keyword evidence="1" id="KW-0472">Membrane</keyword>
<protein>
    <submittedName>
        <fullName evidence="3">Glycosyltransferase family 39 protein</fullName>
        <ecNumber evidence="3">2.4.-.-</ecNumber>
    </submittedName>
</protein>
<keyword evidence="1" id="KW-1133">Transmembrane helix</keyword>
<dbReference type="Proteomes" id="UP001203687">
    <property type="component" value="Unassembled WGS sequence"/>
</dbReference>
<feature type="transmembrane region" description="Helical" evidence="1">
    <location>
        <begin position="84"/>
        <end position="102"/>
    </location>
</feature>
<dbReference type="EMBL" id="JALPQF010000002">
    <property type="protein sequence ID" value="MCK8479571.1"/>
    <property type="molecule type" value="Genomic_DNA"/>
</dbReference>
<feature type="domain" description="Glycosyltransferase RgtA/B/C/D-like" evidence="2">
    <location>
        <begin position="65"/>
        <end position="220"/>
    </location>
</feature>
<feature type="transmembrane region" description="Helical" evidence="1">
    <location>
        <begin position="207"/>
        <end position="226"/>
    </location>
</feature>
<name>A0ABT0H5C8_9FLAO</name>
<evidence type="ECO:0000313" key="3">
    <source>
        <dbReference type="EMBL" id="MCK8479571.1"/>
    </source>
</evidence>
<feature type="transmembrane region" description="Helical" evidence="1">
    <location>
        <begin position="296"/>
        <end position="316"/>
    </location>
</feature>
<organism evidence="3 4">
    <name type="scientific">Psychroserpens algicola</name>
    <dbReference type="NCBI Taxonomy" id="1719034"/>
    <lineage>
        <taxon>Bacteria</taxon>
        <taxon>Pseudomonadati</taxon>
        <taxon>Bacteroidota</taxon>
        <taxon>Flavobacteriia</taxon>
        <taxon>Flavobacteriales</taxon>
        <taxon>Flavobacteriaceae</taxon>
        <taxon>Psychroserpens</taxon>
    </lineage>
</organism>
<feature type="transmembrane region" description="Helical" evidence="1">
    <location>
        <begin position="139"/>
        <end position="157"/>
    </location>
</feature>
<evidence type="ECO:0000256" key="1">
    <source>
        <dbReference type="SAM" id="Phobius"/>
    </source>
</evidence>